<proteinExistence type="predicted"/>
<keyword evidence="3" id="KW-0805">Transcription regulation</keyword>
<dbReference type="SUPFAM" id="SSF46894">
    <property type="entry name" value="C-terminal effector domain of the bipartite response regulators"/>
    <property type="match status" value="1"/>
</dbReference>
<evidence type="ECO:0000259" key="9">
    <source>
        <dbReference type="PROSITE" id="PS51755"/>
    </source>
</evidence>
<dbReference type="InterPro" id="IPR001789">
    <property type="entry name" value="Sig_transdc_resp-reg_receiver"/>
</dbReference>
<dbReference type="PROSITE" id="PS51755">
    <property type="entry name" value="OMPR_PHOB"/>
    <property type="match status" value="1"/>
</dbReference>
<protein>
    <submittedName>
        <fullName evidence="10">Response regulator</fullName>
    </submittedName>
</protein>
<dbReference type="InterPro" id="IPR036388">
    <property type="entry name" value="WH-like_DNA-bd_sf"/>
</dbReference>
<dbReference type="CDD" id="cd17574">
    <property type="entry name" value="REC_OmpR"/>
    <property type="match status" value="1"/>
</dbReference>
<dbReference type="InterPro" id="IPR001867">
    <property type="entry name" value="OmpR/PhoB-type_DNA-bd"/>
</dbReference>
<dbReference type="Gene3D" id="3.40.50.2300">
    <property type="match status" value="1"/>
</dbReference>
<dbReference type="InterPro" id="IPR011006">
    <property type="entry name" value="CheY-like_superfamily"/>
</dbReference>
<evidence type="ECO:0000256" key="2">
    <source>
        <dbReference type="ARBA" id="ARBA00023012"/>
    </source>
</evidence>
<evidence type="ECO:0000256" key="5">
    <source>
        <dbReference type="ARBA" id="ARBA00023163"/>
    </source>
</evidence>
<dbReference type="Pfam" id="PF00072">
    <property type="entry name" value="Response_reg"/>
    <property type="match status" value="1"/>
</dbReference>
<dbReference type="Proteomes" id="UP000706039">
    <property type="component" value="Unassembled WGS sequence"/>
</dbReference>
<evidence type="ECO:0000256" key="7">
    <source>
        <dbReference type="PROSITE-ProRule" id="PRU01091"/>
    </source>
</evidence>
<feature type="domain" description="Response regulatory" evidence="8">
    <location>
        <begin position="13"/>
        <end position="126"/>
    </location>
</feature>
<dbReference type="SMART" id="SM00448">
    <property type="entry name" value="REC"/>
    <property type="match status" value="1"/>
</dbReference>
<dbReference type="InterPro" id="IPR016032">
    <property type="entry name" value="Sig_transdc_resp-reg_C-effctor"/>
</dbReference>
<evidence type="ECO:0000259" key="8">
    <source>
        <dbReference type="PROSITE" id="PS50110"/>
    </source>
</evidence>
<reference evidence="10 11" key="1">
    <citation type="submission" date="2021-08" db="EMBL/GenBank/DDBJ databases">
        <authorList>
            <person name="Tuo L."/>
        </authorList>
    </citation>
    <scope>NUCLEOTIDE SEQUENCE [LARGE SCALE GENOMIC DNA]</scope>
    <source>
        <strain evidence="10 11">JCM 31229</strain>
    </source>
</reference>
<feature type="modified residue" description="4-aspartylphosphate" evidence="6">
    <location>
        <position position="62"/>
    </location>
</feature>
<dbReference type="RefSeq" id="WP_222992970.1">
    <property type="nucleotide sequence ID" value="NZ_JAINVV010000013.1"/>
</dbReference>
<evidence type="ECO:0000256" key="3">
    <source>
        <dbReference type="ARBA" id="ARBA00023015"/>
    </source>
</evidence>
<evidence type="ECO:0000256" key="4">
    <source>
        <dbReference type="ARBA" id="ARBA00023125"/>
    </source>
</evidence>
<sequence length="244" mass="27269">MTDTAPETEAPVCVLVVDDDRDIQTLVAESLSARGYHVLCASNAVEMDRQLAQNPVDLIILDIMMPGEDGLSICRRMGGPGNPPIIVMSAMGDESDRIVGLEMGADHYLAKPCSPRELLANVRAVVRRSRLSGARAEEPHRSFLGFAGWKVDLITRELTNPDNVLINLSDGEFALLRAFVERPRRVLTREQLLEAARGPDSDSFDRAIDVQVSRLRRKLLMPDQEMIRTVRNEGYMFTPRVMRL</sequence>
<keyword evidence="11" id="KW-1185">Reference proteome</keyword>
<dbReference type="Gene3D" id="1.10.10.10">
    <property type="entry name" value="Winged helix-like DNA-binding domain superfamily/Winged helix DNA-binding domain"/>
    <property type="match status" value="1"/>
</dbReference>
<dbReference type="CDD" id="cd00383">
    <property type="entry name" value="trans_reg_C"/>
    <property type="match status" value="1"/>
</dbReference>
<dbReference type="InterPro" id="IPR039420">
    <property type="entry name" value="WalR-like"/>
</dbReference>
<feature type="DNA-binding region" description="OmpR/PhoB-type" evidence="7">
    <location>
        <begin position="141"/>
        <end position="239"/>
    </location>
</feature>
<dbReference type="SUPFAM" id="SSF52172">
    <property type="entry name" value="CheY-like"/>
    <property type="match status" value="1"/>
</dbReference>
<keyword evidence="5" id="KW-0804">Transcription</keyword>
<feature type="domain" description="OmpR/PhoB-type" evidence="9">
    <location>
        <begin position="141"/>
        <end position="239"/>
    </location>
</feature>
<dbReference type="EMBL" id="JAINVV010000013">
    <property type="protein sequence ID" value="MBY8825881.1"/>
    <property type="molecule type" value="Genomic_DNA"/>
</dbReference>
<comment type="caution">
    <text evidence="10">The sequence shown here is derived from an EMBL/GenBank/DDBJ whole genome shotgun (WGS) entry which is preliminary data.</text>
</comment>
<dbReference type="Pfam" id="PF00486">
    <property type="entry name" value="Trans_reg_C"/>
    <property type="match status" value="1"/>
</dbReference>
<dbReference type="PANTHER" id="PTHR48111:SF4">
    <property type="entry name" value="DNA-BINDING DUAL TRANSCRIPTIONAL REGULATOR OMPR"/>
    <property type="match status" value="1"/>
</dbReference>
<dbReference type="Gene3D" id="6.10.250.690">
    <property type="match status" value="1"/>
</dbReference>
<evidence type="ECO:0000313" key="10">
    <source>
        <dbReference type="EMBL" id="MBY8825881.1"/>
    </source>
</evidence>
<organism evidence="10 11">
    <name type="scientific">Sphingomonas colocasiae</name>
    <dbReference type="NCBI Taxonomy" id="1848973"/>
    <lineage>
        <taxon>Bacteria</taxon>
        <taxon>Pseudomonadati</taxon>
        <taxon>Pseudomonadota</taxon>
        <taxon>Alphaproteobacteria</taxon>
        <taxon>Sphingomonadales</taxon>
        <taxon>Sphingomonadaceae</taxon>
        <taxon>Sphingomonas</taxon>
    </lineage>
</organism>
<dbReference type="SMART" id="SM00862">
    <property type="entry name" value="Trans_reg_C"/>
    <property type="match status" value="1"/>
</dbReference>
<keyword evidence="4 7" id="KW-0238">DNA-binding</keyword>
<gene>
    <name evidence="10" type="ORF">K7G82_26505</name>
</gene>
<evidence type="ECO:0000313" key="11">
    <source>
        <dbReference type="Proteomes" id="UP000706039"/>
    </source>
</evidence>
<accession>A0ABS7PWZ6</accession>
<name>A0ABS7PWZ6_9SPHN</name>
<keyword evidence="2" id="KW-0902">Two-component regulatory system</keyword>
<dbReference type="PANTHER" id="PTHR48111">
    <property type="entry name" value="REGULATOR OF RPOS"/>
    <property type="match status" value="1"/>
</dbReference>
<keyword evidence="1 6" id="KW-0597">Phosphoprotein</keyword>
<evidence type="ECO:0000256" key="6">
    <source>
        <dbReference type="PROSITE-ProRule" id="PRU00169"/>
    </source>
</evidence>
<dbReference type="PROSITE" id="PS50110">
    <property type="entry name" value="RESPONSE_REGULATORY"/>
    <property type="match status" value="1"/>
</dbReference>
<evidence type="ECO:0000256" key="1">
    <source>
        <dbReference type="ARBA" id="ARBA00022553"/>
    </source>
</evidence>